<evidence type="ECO:0000256" key="6">
    <source>
        <dbReference type="ARBA" id="ARBA00022989"/>
    </source>
</evidence>
<keyword evidence="3 9" id="KW-0812">Transmembrane</keyword>
<feature type="transmembrane region" description="Helical" evidence="9">
    <location>
        <begin position="347"/>
        <end position="367"/>
    </location>
</feature>
<dbReference type="STRING" id="137265.SAMN05421684_6747"/>
<evidence type="ECO:0000259" key="12">
    <source>
        <dbReference type="Pfam" id="PF05425"/>
    </source>
</evidence>
<dbReference type="GO" id="GO:0005975">
    <property type="term" value="P:carbohydrate metabolic process"/>
    <property type="evidence" value="ECO:0007669"/>
    <property type="project" value="UniProtKB-ARBA"/>
</dbReference>
<feature type="transmembrane region" description="Helical" evidence="9">
    <location>
        <begin position="247"/>
        <end position="266"/>
    </location>
</feature>
<feature type="domain" description="Copper resistance protein D" evidence="12">
    <location>
        <begin position="309"/>
        <end position="409"/>
    </location>
</feature>
<accession>A0A1H3UA26</accession>
<dbReference type="Gene3D" id="2.60.40.1220">
    <property type="match status" value="1"/>
</dbReference>
<keyword evidence="2" id="KW-1003">Cell membrane</keyword>
<dbReference type="Pfam" id="PF04234">
    <property type="entry name" value="CopC"/>
    <property type="match status" value="1"/>
</dbReference>
<feature type="chain" id="PRO_5011685007" evidence="10">
    <location>
        <begin position="28"/>
        <end position="530"/>
    </location>
</feature>
<evidence type="ECO:0000259" key="11">
    <source>
        <dbReference type="Pfam" id="PF04234"/>
    </source>
</evidence>
<dbReference type="EMBL" id="FNQB01000004">
    <property type="protein sequence ID" value="SDZ58675.1"/>
    <property type="molecule type" value="Genomic_DNA"/>
</dbReference>
<dbReference type="Pfam" id="PF05425">
    <property type="entry name" value="CopD"/>
    <property type="match status" value="1"/>
</dbReference>
<dbReference type="InterPro" id="IPR007348">
    <property type="entry name" value="CopC_dom"/>
</dbReference>
<evidence type="ECO:0000313" key="14">
    <source>
        <dbReference type="Proteomes" id="UP000199632"/>
    </source>
</evidence>
<gene>
    <name evidence="13" type="ORF">SAMN05421684_6747</name>
</gene>
<dbReference type="InterPro" id="IPR014756">
    <property type="entry name" value="Ig_E-set"/>
</dbReference>
<evidence type="ECO:0000256" key="8">
    <source>
        <dbReference type="ARBA" id="ARBA00023136"/>
    </source>
</evidence>
<feature type="transmembrane region" description="Helical" evidence="9">
    <location>
        <begin position="177"/>
        <end position="203"/>
    </location>
</feature>
<feature type="transmembrane region" description="Helical" evidence="9">
    <location>
        <begin position="223"/>
        <end position="240"/>
    </location>
</feature>
<protein>
    <submittedName>
        <fullName evidence="13">Copper transport protein</fullName>
    </submittedName>
</protein>
<keyword evidence="5 10" id="KW-0732">Signal</keyword>
<dbReference type="GO" id="GO:0006825">
    <property type="term" value="P:copper ion transport"/>
    <property type="evidence" value="ECO:0007669"/>
    <property type="project" value="InterPro"/>
</dbReference>
<feature type="transmembrane region" description="Helical" evidence="9">
    <location>
        <begin position="278"/>
        <end position="298"/>
    </location>
</feature>
<keyword evidence="7" id="KW-0186">Copper</keyword>
<evidence type="ECO:0000256" key="7">
    <source>
        <dbReference type="ARBA" id="ARBA00023008"/>
    </source>
</evidence>
<evidence type="ECO:0000313" key="13">
    <source>
        <dbReference type="EMBL" id="SDZ58675.1"/>
    </source>
</evidence>
<sequence>MTNRLSALLLLALSAALVVGVSPPAYAHATVVSTDPAEGAVLATAPDQIRFTFDEAVRAVPDGMQVFDSQSKLVRATTTARGVELGVALPDGLRDGTTVITWRVVSEDGHPIGGALTFSVGVPTPHVAPPARIPDVPWPLTLARWLGYLGLLLTAGLVIFAAAFLPTGVGVDRRVAAVIRAAAAVTVVAWLAILPITATYLLGDGLSLLTQGSTWSALPLTEYAVTAVVISGSVLAVALLGRGRVAAMVAAVLAATAPALVGHTRAASPEALVIGADALHLLAGSVWLGGLVGLAVTLPRLAGRGAALTLARFSSAAAGVLAALVVTGALLGWRILGSWQGLVDTSYGRLLLAKIAVVLIAIAFAAWNRWSLLPRLTRATKRPSSRPVVRATAIEGAILVVALLITGFLVDTSPEGGAAPASASSVDTRTTKLGDIAVRATLAPLARGANTVTLRLSNAAGEPTDGIAPPVVRLSADQTTLGAVPLTQVSPGFYTAKVTLPVPGTWRMQVSLRVSEFTNPVSELEFTVAG</sequence>
<feature type="signal peptide" evidence="10">
    <location>
        <begin position="1"/>
        <end position="27"/>
    </location>
</feature>
<dbReference type="GO" id="GO:0046688">
    <property type="term" value="P:response to copper ion"/>
    <property type="evidence" value="ECO:0007669"/>
    <property type="project" value="InterPro"/>
</dbReference>
<name>A0A1H3UA26_9ACTN</name>
<dbReference type="RefSeq" id="WP_204082739.1">
    <property type="nucleotide sequence ID" value="NZ_BOND01000006.1"/>
</dbReference>
<keyword evidence="14" id="KW-1185">Reference proteome</keyword>
<dbReference type="GO" id="GO:0005886">
    <property type="term" value="C:plasma membrane"/>
    <property type="evidence" value="ECO:0007669"/>
    <property type="project" value="UniProtKB-SubCell"/>
</dbReference>
<dbReference type="InterPro" id="IPR008457">
    <property type="entry name" value="Cu-R_CopD_dom"/>
</dbReference>
<evidence type="ECO:0000256" key="5">
    <source>
        <dbReference type="ARBA" id="ARBA00022729"/>
    </source>
</evidence>
<evidence type="ECO:0000256" key="2">
    <source>
        <dbReference type="ARBA" id="ARBA00022475"/>
    </source>
</evidence>
<feature type="transmembrane region" description="Helical" evidence="9">
    <location>
        <begin position="145"/>
        <end position="165"/>
    </location>
</feature>
<dbReference type="Gene3D" id="2.60.40.10">
    <property type="entry name" value="Immunoglobulins"/>
    <property type="match status" value="1"/>
</dbReference>
<dbReference type="InterPro" id="IPR013783">
    <property type="entry name" value="Ig-like_fold"/>
</dbReference>
<dbReference type="InterPro" id="IPR032694">
    <property type="entry name" value="CopC/D"/>
</dbReference>
<dbReference type="AlphaFoldDB" id="A0A1H3UA26"/>
<evidence type="ECO:0000256" key="3">
    <source>
        <dbReference type="ARBA" id="ARBA00022692"/>
    </source>
</evidence>
<feature type="transmembrane region" description="Helical" evidence="9">
    <location>
        <begin position="310"/>
        <end position="335"/>
    </location>
</feature>
<keyword evidence="6 9" id="KW-1133">Transmembrane helix</keyword>
<dbReference type="Proteomes" id="UP000199632">
    <property type="component" value="Unassembled WGS sequence"/>
</dbReference>
<reference evidence="14" key="1">
    <citation type="submission" date="2016-10" db="EMBL/GenBank/DDBJ databases">
        <authorList>
            <person name="Varghese N."/>
            <person name="Submissions S."/>
        </authorList>
    </citation>
    <scope>NUCLEOTIDE SEQUENCE [LARGE SCALE GENOMIC DNA]</scope>
    <source>
        <strain evidence="14">DSM 44718</strain>
    </source>
</reference>
<comment type="subcellular location">
    <subcellularLocation>
        <location evidence="1">Cell membrane</location>
        <topology evidence="1">Multi-pass membrane protein</topology>
    </subcellularLocation>
</comment>
<evidence type="ECO:0000256" key="1">
    <source>
        <dbReference type="ARBA" id="ARBA00004651"/>
    </source>
</evidence>
<feature type="transmembrane region" description="Helical" evidence="9">
    <location>
        <begin position="388"/>
        <end position="410"/>
    </location>
</feature>
<dbReference type="InterPro" id="IPR014755">
    <property type="entry name" value="Cu-Rt/internalin_Ig-like"/>
</dbReference>
<organism evidence="13 14">
    <name type="scientific">Asanoa ishikariensis</name>
    <dbReference type="NCBI Taxonomy" id="137265"/>
    <lineage>
        <taxon>Bacteria</taxon>
        <taxon>Bacillati</taxon>
        <taxon>Actinomycetota</taxon>
        <taxon>Actinomycetes</taxon>
        <taxon>Micromonosporales</taxon>
        <taxon>Micromonosporaceae</taxon>
        <taxon>Asanoa</taxon>
    </lineage>
</organism>
<evidence type="ECO:0000256" key="10">
    <source>
        <dbReference type="SAM" id="SignalP"/>
    </source>
</evidence>
<keyword evidence="4" id="KW-0479">Metal-binding</keyword>
<dbReference type="PANTHER" id="PTHR34820">
    <property type="entry name" value="INNER MEMBRANE PROTEIN YEBZ"/>
    <property type="match status" value="1"/>
</dbReference>
<evidence type="ECO:0000256" key="9">
    <source>
        <dbReference type="SAM" id="Phobius"/>
    </source>
</evidence>
<keyword evidence="8 9" id="KW-0472">Membrane</keyword>
<dbReference type="GO" id="GO:0005507">
    <property type="term" value="F:copper ion binding"/>
    <property type="evidence" value="ECO:0007669"/>
    <property type="project" value="InterPro"/>
</dbReference>
<dbReference type="PANTHER" id="PTHR34820:SF4">
    <property type="entry name" value="INNER MEMBRANE PROTEIN YEBZ"/>
    <property type="match status" value="1"/>
</dbReference>
<dbReference type="GO" id="GO:0042597">
    <property type="term" value="C:periplasmic space"/>
    <property type="evidence" value="ECO:0007669"/>
    <property type="project" value="InterPro"/>
</dbReference>
<evidence type="ECO:0000256" key="4">
    <source>
        <dbReference type="ARBA" id="ARBA00022723"/>
    </source>
</evidence>
<feature type="domain" description="CopC" evidence="11">
    <location>
        <begin position="28"/>
        <end position="120"/>
    </location>
</feature>
<proteinExistence type="predicted"/>
<dbReference type="SUPFAM" id="SSF81296">
    <property type="entry name" value="E set domains"/>
    <property type="match status" value="1"/>
</dbReference>